<dbReference type="GO" id="GO:0005634">
    <property type="term" value="C:nucleus"/>
    <property type="evidence" value="ECO:0007669"/>
    <property type="project" value="TreeGrafter"/>
</dbReference>
<dbReference type="PROSITE" id="PS51435">
    <property type="entry name" value="AP_NUCLEASE_F1_4"/>
    <property type="match status" value="1"/>
</dbReference>
<dbReference type="EC" id="3.1.11.2" evidence="3"/>
<keyword evidence="4 8" id="KW-0479">Metal-binding</keyword>
<evidence type="ECO:0000256" key="6">
    <source>
        <dbReference type="ARBA" id="ARBA00022842"/>
    </source>
</evidence>
<keyword evidence="10" id="KW-0227">DNA damage</keyword>
<feature type="binding site" evidence="8">
    <location>
        <position position="140"/>
    </location>
    <ligand>
        <name>Mg(2+)</name>
        <dbReference type="ChEBI" id="CHEBI:18420"/>
        <label>1</label>
    </ligand>
</feature>
<comment type="cofactor">
    <cofactor evidence="8 10">
        <name>Mg(2+)</name>
        <dbReference type="ChEBI" id="CHEBI:18420"/>
    </cofactor>
    <cofactor evidence="8 10">
        <name>Mn(2+)</name>
        <dbReference type="ChEBI" id="CHEBI:29035"/>
    </cofactor>
    <text evidence="8 10">Probably binds two magnesium or manganese ions per subunit.</text>
</comment>
<name>A0A7R9QM42_9ACAR</name>
<dbReference type="EMBL" id="CAJPVJ010003589">
    <property type="protein sequence ID" value="CAG2167751.1"/>
    <property type="molecule type" value="Genomic_DNA"/>
</dbReference>
<proteinExistence type="inferred from homology"/>
<dbReference type="PANTHER" id="PTHR22748:SF6">
    <property type="entry name" value="DNA-(APURINIC OR APYRIMIDINIC SITE) ENDONUCLEASE"/>
    <property type="match status" value="1"/>
</dbReference>
<accession>A0A7R9QM42</accession>
<dbReference type="OrthoDB" id="498125at2759"/>
<dbReference type="Pfam" id="PF03372">
    <property type="entry name" value="Exo_endo_phos"/>
    <property type="match status" value="1"/>
</dbReference>
<evidence type="ECO:0000256" key="8">
    <source>
        <dbReference type="PIRSR" id="PIRSR604808-2"/>
    </source>
</evidence>
<feature type="site" description="Interaction with DNA substrate" evidence="9">
    <location>
        <position position="140"/>
    </location>
</feature>
<feature type="site" description="Important for catalytic activity" evidence="9">
    <location>
        <position position="115"/>
    </location>
</feature>
<feature type="site" description="Transition state stabilizer" evidence="9">
    <location>
        <position position="49"/>
    </location>
</feature>
<dbReference type="GO" id="GO:0046872">
    <property type="term" value="F:metal ion binding"/>
    <property type="evidence" value="ECO:0007669"/>
    <property type="project" value="UniProtKB-KW"/>
</dbReference>
<comment type="catalytic activity">
    <reaction evidence="1">
        <text>Exonucleolytic cleavage in the 3'- to 5'-direction to yield nucleoside 5'-phosphates.</text>
        <dbReference type="EC" id="3.1.11.2"/>
    </reaction>
</comment>
<feature type="active site" description="Proton donor/acceptor" evidence="7">
    <location>
        <position position="47"/>
    </location>
</feature>
<dbReference type="PANTHER" id="PTHR22748">
    <property type="entry name" value="AP ENDONUCLEASE"/>
    <property type="match status" value="1"/>
</dbReference>
<dbReference type="GO" id="GO:0008311">
    <property type="term" value="F:double-stranded DNA 3'-5' DNA exonuclease activity"/>
    <property type="evidence" value="ECO:0007669"/>
    <property type="project" value="UniProtKB-EC"/>
</dbReference>
<reference evidence="12" key="1">
    <citation type="submission" date="2020-11" db="EMBL/GenBank/DDBJ databases">
        <authorList>
            <person name="Tran Van P."/>
        </authorList>
    </citation>
    <scope>NUCLEOTIDE SEQUENCE</scope>
</reference>
<dbReference type="Proteomes" id="UP000728032">
    <property type="component" value="Unassembled WGS sequence"/>
</dbReference>
<dbReference type="InterPro" id="IPR004808">
    <property type="entry name" value="AP_endonuc_1"/>
</dbReference>
<feature type="binding site" evidence="8">
    <location>
        <position position="47"/>
    </location>
    <ligand>
        <name>Mg(2+)</name>
        <dbReference type="ChEBI" id="CHEBI:18420"/>
        <label>1</label>
    </ligand>
</feature>
<dbReference type="EMBL" id="OC918414">
    <property type="protein sequence ID" value="CAD7649359.1"/>
    <property type="molecule type" value="Genomic_DNA"/>
</dbReference>
<evidence type="ECO:0000256" key="5">
    <source>
        <dbReference type="ARBA" id="ARBA00022801"/>
    </source>
</evidence>
<evidence type="ECO:0000256" key="9">
    <source>
        <dbReference type="PIRSR" id="PIRSR604808-3"/>
    </source>
</evidence>
<dbReference type="GO" id="GO:0008081">
    <property type="term" value="F:phosphoric diester hydrolase activity"/>
    <property type="evidence" value="ECO:0007669"/>
    <property type="project" value="TreeGrafter"/>
</dbReference>
<feature type="active site" description="Proton acceptor" evidence="7">
    <location>
        <position position="140"/>
    </location>
</feature>
<organism evidence="12">
    <name type="scientific">Oppiella nova</name>
    <dbReference type="NCBI Taxonomy" id="334625"/>
    <lineage>
        <taxon>Eukaryota</taxon>
        <taxon>Metazoa</taxon>
        <taxon>Ecdysozoa</taxon>
        <taxon>Arthropoda</taxon>
        <taxon>Chelicerata</taxon>
        <taxon>Arachnida</taxon>
        <taxon>Acari</taxon>
        <taxon>Acariformes</taxon>
        <taxon>Sarcoptiformes</taxon>
        <taxon>Oribatida</taxon>
        <taxon>Brachypylina</taxon>
        <taxon>Oppioidea</taxon>
        <taxon>Oppiidae</taxon>
        <taxon>Oppiella</taxon>
    </lineage>
</organism>
<dbReference type="NCBIfam" id="TIGR00633">
    <property type="entry name" value="xth"/>
    <property type="match status" value="1"/>
</dbReference>
<dbReference type="InterPro" id="IPR036691">
    <property type="entry name" value="Endo/exonu/phosph_ase_sf"/>
</dbReference>
<evidence type="ECO:0000256" key="2">
    <source>
        <dbReference type="ARBA" id="ARBA00007092"/>
    </source>
</evidence>
<sequence>MNTTVSVYALNAGQHLEKLDERHQWNRHFRKYVHLLDGQKAVIICGDFNVAHKDLDCSQWLNKPTTPGCSPRERHDFTRLLSAGFVDTYRHLYPDESDCYTTCSYGNWHNGWRFDYFLVSEQLMDNVRDSLIMQQMDRDHNPITLRVTG</sequence>
<evidence type="ECO:0000256" key="4">
    <source>
        <dbReference type="ARBA" id="ARBA00022723"/>
    </source>
</evidence>
<evidence type="ECO:0000256" key="10">
    <source>
        <dbReference type="RuleBase" id="RU362131"/>
    </source>
</evidence>
<dbReference type="SUPFAM" id="SSF56219">
    <property type="entry name" value="DNase I-like"/>
    <property type="match status" value="1"/>
</dbReference>
<protein>
    <recommendedName>
        <fullName evidence="3">exodeoxyribonuclease III</fullName>
        <ecNumber evidence="3">3.1.11.2</ecNumber>
    </recommendedName>
</protein>
<gene>
    <name evidence="12" type="ORF">ONB1V03_LOCUS7248</name>
</gene>
<evidence type="ECO:0000256" key="7">
    <source>
        <dbReference type="PIRSR" id="PIRSR604808-1"/>
    </source>
</evidence>
<evidence type="ECO:0000256" key="1">
    <source>
        <dbReference type="ARBA" id="ARBA00000493"/>
    </source>
</evidence>
<keyword evidence="5" id="KW-0378">Hydrolase</keyword>
<evidence type="ECO:0000256" key="3">
    <source>
        <dbReference type="ARBA" id="ARBA00012115"/>
    </source>
</evidence>
<dbReference type="InterPro" id="IPR005135">
    <property type="entry name" value="Endo/exonuclease/phosphatase"/>
</dbReference>
<evidence type="ECO:0000259" key="11">
    <source>
        <dbReference type="Pfam" id="PF03372"/>
    </source>
</evidence>
<feature type="domain" description="Endonuclease/exonuclease/phosphatase" evidence="11">
    <location>
        <begin position="18"/>
        <end position="123"/>
    </location>
</feature>
<feature type="binding site" evidence="8">
    <location>
        <position position="139"/>
    </location>
    <ligand>
        <name>Mg(2+)</name>
        <dbReference type="ChEBI" id="CHEBI:18420"/>
        <label>1</label>
    </ligand>
</feature>
<feature type="binding site" evidence="8">
    <location>
        <position position="49"/>
    </location>
    <ligand>
        <name>Mg(2+)</name>
        <dbReference type="ChEBI" id="CHEBI:18420"/>
        <label>1</label>
    </ligand>
</feature>
<dbReference type="GO" id="GO:0006284">
    <property type="term" value="P:base-excision repair"/>
    <property type="evidence" value="ECO:0007669"/>
    <property type="project" value="TreeGrafter"/>
</dbReference>
<keyword evidence="6 8" id="KW-0460">Magnesium</keyword>
<dbReference type="Gene3D" id="3.60.10.10">
    <property type="entry name" value="Endonuclease/exonuclease/phosphatase"/>
    <property type="match status" value="1"/>
</dbReference>
<evidence type="ECO:0000313" key="13">
    <source>
        <dbReference type="Proteomes" id="UP000728032"/>
    </source>
</evidence>
<dbReference type="AlphaFoldDB" id="A0A7R9QM42"/>
<keyword evidence="8" id="KW-0464">Manganese</keyword>
<evidence type="ECO:0000313" key="12">
    <source>
        <dbReference type="EMBL" id="CAD7649359.1"/>
    </source>
</evidence>
<feature type="active site" evidence="7">
    <location>
        <position position="8"/>
    </location>
</feature>
<dbReference type="GO" id="GO:0003906">
    <property type="term" value="F:DNA-(apurinic or apyrimidinic site) endonuclease activity"/>
    <property type="evidence" value="ECO:0007669"/>
    <property type="project" value="TreeGrafter"/>
</dbReference>
<comment type="similarity">
    <text evidence="2 10">Belongs to the DNA repair enzymes AP/ExoA family.</text>
</comment>
<keyword evidence="10" id="KW-0234">DNA repair</keyword>
<keyword evidence="13" id="KW-1185">Reference proteome</keyword>